<dbReference type="PANTHER" id="PTHR43908">
    <property type="entry name" value="AT29763P-RELATED"/>
    <property type="match status" value="1"/>
</dbReference>
<dbReference type="InterPro" id="IPR001623">
    <property type="entry name" value="DnaJ_domain"/>
</dbReference>
<feature type="region of interest" description="Disordered" evidence="1">
    <location>
        <begin position="317"/>
        <end position="401"/>
    </location>
</feature>
<evidence type="ECO:0000256" key="1">
    <source>
        <dbReference type="SAM" id="MobiDB-lite"/>
    </source>
</evidence>
<dbReference type="InterPro" id="IPR051100">
    <property type="entry name" value="DnaJ_subfamily_B/C"/>
</dbReference>
<evidence type="ECO:0000313" key="3">
    <source>
        <dbReference type="EMBL" id="KAG7392143.1"/>
    </source>
</evidence>
<dbReference type="Pfam" id="PF00226">
    <property type="entry name" value="DnaJ"/>
    <property type="match status" value="1"/>
</dbReference>
<dbReference type="OrthoDB" id="442087at2759"/>
<dbReference type="GO" id="GO:0071218">
    <property type="term" value="P:cellular response to misfolded protein"/>
    <property type="evidence" value="ECO:0007669"/>
    <property type="project" value="TreeGrafter"/>
</dbReference>
<reference evidence="3" key="1">
    <citation type="submission" date="2021-02" db="EMBL/GenBank/DDBJ databases">
        <authorList>
            <person name="Palmer J.M."/>
        </authorList>
    </citation>
    <scope>NUCLEOTIDE SEQUENCE</scope>
    <source>
        <strain evidence="3">SCRP734</strain>
    </source>
</reference>
<dbReference type="Proteomes" id="UP000694044">
    <property type="component" value="Unassembled WGS sequence"/>
</dbReference>
<dbReference type="GO" id="GO:0030544">
    <property type="term" value="F:Hsp70 protein binding"/>
    <property type="evidence" value="ECO:0007669"/>
    <property type="project" value="TreeGrafter"/>
</dbReference>
<comment type="caution">
    <text evidence="3">The sequence shown here is derived from an EMBL/GenBank/DDBJ whole genome shotgun (WGS) entry which is preliminary data.</text>
</comment>
<dbReference type="FunFam" id="1.10.287.110:FF:000223">
    <property type="entry name" value="Meiotically up-regulated gene 185 protein"/>
    <property type="match status" value="1"/>
</dbReference>
<dbReference type="SMART" id="SM00271">
    <property type="entry name" value="DnaJ"/>
    <property type="match status" value="1"/>
</dbReference>
<proteinExistence type="predicted"/>
<dbReference type="PROSITE" id="PS50076">
    <property type="entry name" value="DNAJ_2"/>
    <property type="match status" value="1"/>
</dbReference>
<evidence type="ECO:0000313" key="4">
    <source>
        <dbReference type="Proteomes" id="UP000694044"/>
    </source>
</evidence>
<evidence type="ECO:0000259" key="2">
    <source>
        <dbReference type="PROSITE" id="PS50076"/>
    </source>
</evidence>
<keyword evidence="4" id="KW-1185">Reference proteome</keyword>
<feature type="compositionally biased region" description="Polar residues" evidence="1">
    <location>
        <begin position="332"/>
        <end position="344"/>
    </location>
</feature>
<protein>
    <recommendedName>
        <fullName evidence="2">J domain-containing protein</fullName>
    </recommendedName>
</protein>
<dbReference type="GO" id="GO:0005789">
    <property type="term" value="C:endoplasmic reticulum membrane"/>
    <property type="evidence" value="ECO:0007669"/>
    <property type="project" value="TreeGrafter"/>
</dbReference>
<dbReference type="EMBL" id="JAGDFM010000013">
    <property type="protein sequence ID" value="KAG7392143.1"/>
    <property type="molecule type" value="Genomic_DNA"/>
</dbReference>
<name>A0A8T1WJQ0_9STRA</name>
<sequence>MLQRELWGPILSCILHREAVLLSVRLCDWIAKMRPSTLIGQNGDVASQLVNPLSQWADANCKRREEDLLRLGAGQESVERQPSAMAMGKSKTDGKLSEKDMEHHREYMKKYKMQSSDLEKQQMHYKDHYELLGVPRDASHTEIRKAYRKLALKCHPDRKPDPEALARWEGVPAAYAVLSNPNDRTEYDATLPTRDALVEFYRAYNPAKLDNATIQTIIDGWYGREVELFEMLNAKYEVAPHQGTTKAAQRAAAMSVSREMAHKIVMDNQAYKAKDAANAEISWTGTIGSALCCKGVFARMFSTTYYEVDTTSPGFLATHGASDTPGQAMPMNLQSPATPTQLSKPVSPDFGPPVDAENSSTATTADGSPPSGDDSCARSGNEYSVSPPAPPASQANVAAAS</sequence>
<accession>A0A8T1WJQ0</accession>
<gene>
    <name evidence="3" type="ORF">PHYPSEUDO_001866</name>
</gene>
<feature type="compositionally biased region" description="Low complexity" evidence="1">
    <location>
        <begin position="392"/>
        <end position="401"/>
    </location>
</feature>
<dbReference type="PANTHER" id="PTHR43908:SF3">
    <property type="entry name" value="AT29763P-RELATED"/>
    <property type="match status" value="1"/>
</dbReference>
<feature type="domain" description="J" evidence="2">
    <location>
        <begin position="127"/>
        <end position="191"/>
    </location>
</feature>
<feature type="region of interest" description="Disordered" evidence="1">
    <location>
        <begin position="74"/>
        <end position="98"/>
    </location>
</feature>
<dbReference type="AlphaFoldDB" id="A0A8T1WJQ0"/>
<dbReference type="CDD" id="cd06257">
    <property type="entry name" value="DnaJ"/>
    <property type="match status" value="1"/>
</dbReference>
<feature type="compositionally biased region" description="Polar residues" evidence="1">
    <location>
        <begin position="357"/>
        <end position="366"/>
    </location>
</feature>
<organism evidence="3 4">
    <name type="scientific">Phytophthora pseudosyringae</name>
    <dbReference type="NCBI Taxonomy" id="221518"/>
    <lineage>
        <taxon>Eukaryota</taxon>
        <taxon>Sar</taxon>
        <taxon>Stramenopiles</taxon>
        <taxon>Oomycota</taxon>
        <taxon>Peronosporomycetes</taxon>
        <taxon>Peronosporales</taxon>
        <taxon>Peronosporaceae</taxon>
        <taxon>Phytophthora</taxon>
    </lineage>
</organism>